<dbReference type="SUPFAM" id="SSF53383">
    <property type="entry name" value="PLP-dependent transferases"/>
    <property type="match status" value="1"/>
</dbReference>
<dbReference type="FunFam" id="3.40.640.10:FF:000004">
    <property type="entry name" value="Acetylornithine aminotransferase"/>
    <property type="match status" value="1"/>
</dbReference>
<dbReference type="GO" id="GO:0042802">
    <property type="term" value="F:identical protein binding"/>
    <property type="evidence" value="ECO:0007669"/>
    <property type="project" value="TreeGrafter"/>
</dbReference>
<dbReference type="FunFam" id="3.90.1150.10:FF:000086">
    <property type="entry name" value="Putative acetylornithine aminotransferase"/>
    <property type="match status" value="1"/>
</dbReference>
<comment type="cofactor">
    <cofactor evidence="1">
        <name>pyridoxal 5'-phosphate</name>
        <dbReference type="ChEBI" id="CHEBI:597326"/>
    </cofactor>
</comment>
<reference evidence="6 7" key="1">
    <citation type="submission" date="2019-09" db="EMBL/GenBank/DDBJ databases">
        <title>Isolation and complete genome sequencing of Methylocystis species.</title>
        <authorList>
            <person name="Rumah B.L."/>
            <person name="Stead C.E."/>
            <person name="Stevens B.C."/>
            <person name="Minton N.P."/>
            <person name="Grosse-Honebrink A."/>
            <person name="Zhang Y."/>
        </authorList>
    </citation>
    <scope>NUCLEOTIDE SEQUENCE [LARGE SCALE GENOMIC DNA]</scope>
    <source>
        <strain evidence="6 7">BRCS2</strain>
    </source>
</reference>
<name>A0A6B8M4F0_9HYPH</name>
<dbReference type="PROSITE" id="PS00600">
    <property type="entry name" value="AA_TRANSFER_CLASS_3"/>
    <property type="match status" value="1"/>
</dbReference>
<dbReference type="PANTHER" id="PTHR11986">
    <property type="entry name" value="AMINOTRANSFERASE CLASS III"/>
    <property type="match status" value="1"/>
</dbReference>
<proteinExistence type="inferred from homology"/>
<protein>
    <submittedName>
        <fullName evidence="6">Aspartate aminotransferase family protein</fullName>
    </submittedName>
</protein>
<dbReference type="EMBL" id="CP044331">
    <property type="protein sequence ID" value="QGM98804.1"/>
    <property type="molecule type" value="Genomic_DNA"/>
</dbReference>
<sequence length="481" mass="51867">MTDLSTVQSSVSAAQGGAGDSYDLAALVSAREGDRFSLHSKYLNEMWVRVLRTIGYDVGFTRGLGPYLWDRKGDRYLDLLSGWGVFALGRNHPAVRDALVSVLDGEFANLVQLDVSTLAGILAEKLIGRAPYLEKVFFANSGAESVEAAIKFARAATGRPGILHCAHSFHGLTYGSLSMNGDEIFKKGFGPLLPNAREIPFNDLPALEQALASREIAAFFVEPIQGKGVNMPDDDYLAGVQLLCRKYGALFVADEIQTGLGRTGKFFAIDHHVGIEPDMIVVAKALSGGHVPVGAVLTRKWVFDKVFDRMDRAVVHGSTFSKNDLAMAAGVATLDVLENERIVENAAAKGERLLAAFRKMAEGYELVSDVRGKGLMIGVEFGKPKSLKLKATWNLLETANSGLFGQLICIPLFKDHKVLTQVAGHANPTIKLLPALTLSDADCDWIESSFDAVIADAHNASAVWALGKTLAEHAIKARINA</sequence>
<dbReference type="CDD" id="cd00610">
    <property type="entry name" value="OAT_like"/>
    <property type="match status" value="1"/>
</dbReference>
<gene>
    <name evidence="6" type="ORF">F7D14_15810</name>
</gene>
<comment type="similarity">
    <text evidence="5">Belongs to the class-III pyridoxal-phosphate-dependent aminotransferase family.</text>
</comment>
<dbReference type="InterPro" id="IPR050103">
    <property type="entry name" value="Class-III_PLP-dep_AT"/>
</dbReference>
<evidence type="ECO:0000256" key="4">
    <source>
        <dbReference type="ARBA" id="ARBA00022898"/>
    </source>
</evidence>
<organism evidence="6 7">
    <name type="scientific">Methylocystis parvus</name>
    <dbReference type="NCBI Taxonomy" id="134"/>
    <lineage>
        <taxon>Bacteria</taxon>
        <taxon>Pseudomonadati</taxon>
        <taxon>Pseudomonadota</taxon>
        <taxon>Alphaproteobacteria</taxon>
        <taxon>Hyphomicrobiales</taxon>
        <taxon>Methylocystaceae</taxon>
        <taxon>Methylocystis</taxon>
    </lineage>
</organism>
<evidence type="ECO:0000313" key="6">
    <source>
        <dbReference type="EMBL" id="QGM98804.1"/>
    </source>
</evidence>
<dbReference type="AlphaFoldDB" id="A0A6B8M4F0"/>
<keyword evidence="7" id="KW-1185">Reference proteome</keyword>
<evidence type="ECO:0000256" key="1">
    <source>
        <dbReference type="ARBA" id="ARBA00001933"/>
    </source>
</evidence>
<keyword evidence="2" id="KW-0028">Amino-acid biosynthesis</keyword>
<evidence type="ECO:0000256" key="3">
    <source>
        <dbReference type="ARBA" id="ARBA00022576"/>
    </source>
</evidence>
<dbReference type="Gene3D" id="3.40.640.10">
    <property type="entry name" value="Type I PLP-dependent aspartate aminotransferase-like (Major domain)"/>
    <property type="match status" value="1"/>
</dbReference>
<dbReference type="InterPro" id="IPR015422">
    <property type="entry name" value="PyrdxlP-dep_Trfase_small"/>
</dbReference>
<dbReference type="PANTHER" id="PTHR11986:SF121">
    <property type="entry name" value="BLR3010 PROTEIN"/>
    <property type="match status" value="1"/>
</dbReference>
<dbReference type="GO" id="GO:0006526">
    <property type="term" value="P:L-arginine biosynthetic process"/>
    <property type="evidence" value="ECO:0007669"/>
    <property type="project" value="UniProtKB-KW"/>
</dbReference>
<evidence type="ECO:0000313" key="7">
    <source>
        <dbReference type="Proteomes" id="UP000422569"/>
    </source>
</evidence>
<dbReference type="GO" id="GO:0008483">
    <property type="term" value="F:transaminase activity"/>
    <property type="evidence" value="ECO:0007669"/>
    <property type="project" value="UniProtKB-KW"/>
</dbReference>
<dbReference type="GO" id="GO:0030170">
    <property type="term" value="F:pyridoxal phosphate binding"/>
    <property type="evidence" value="ECO:0007669"/>
    <property type="project" value="InterPro"/>
</dbReference>
<evidence type="ECO:0000256" key="2">
    <source>
        <dbReference type="ARBA" id="ARBA00022571"/>
    </source>
</evidence>
<keyword evidence="6" id="KW-0808">Transferase</keyword>
<dbReference type="Gene3D" id="3.90.1150.10">
    <property type="entry name" value="Aspartate Aminotransferase, domain 1"/>
    <property type="match status" value="1"/>
</dbReference>
<dbReference type="InterPro" id="IPR049704">
    <property type="entry name" value="Aminotrans_3_PPA_site"/>
</dbReference>
<keyword evidence="4 5" id="KW-0663">Pyridoxal phosphate</keyword>
<evidence type="ECO:0000256" key="5">
    <source>
        <dbReference type="RuleBase" id="RU003560"/>
    </source>
</evidence>
<dbReference type="Pfam" id="PF00202">
    <property type="entry name" value="Aminotran_3"/>
    <property type="match status" value="1"/>
</dbReference>
<accession>A0A6B8M4F0</accession>
<dbReference type="Proteomes" id="UP000422569">
    <property type="component" value="Chromosome"/>
</dbReference>
<dbReference type="InterPro" id="IPR015421">
    <property type="entry name" value="PyrdxlP-dep_Trfase_major"/>
</dbReference>
<dbReference type="RefSeq" id="WP_016918659.1">
    <property type="nucleotide sequence ID" value="NZ_CP044331.1"/>
</dbReference>
<dbReference type="InterPro" id="IPR015424">
    <property type="entry name" value="PyrdxlP-dep_Trfase"/>
</dbReference>
<dbReference type="KEGG" id="mpar:F7D14_15810"/>
<dbReference type="InterPro" id="IPR005814">
    <property type="entry name" value="Aminotrans_3"/>
</dbReference>
<keyword evidence="3 6" id="KW-0032">Aminotransferase</keyword>
<keyword evidence="2" id="KW-0055">Arginine biosynthesis</keyword>